<dbReference type="AlphaFoldDB" id="A0A2W5B7Y1"/>
<evidence type="ECO:0000313" key="2">
    <source>
        <dbReference type="EMBL" id="PZP01467.1"/>
    </source>
</evidence>
<name>A0A2W5B7Y1_9CORY</name>
<dbReference type="SMART" id="SM00943">
    <property type="entry name" value="Prim-Pol"/>
    <property type="match status" value="1"/>
</dbReference>
<protein>
    <submittedName>
        <fullName evidence="2">DNA primase</fullName>
    </submittedName>
</protein>
<proteinExistence type="predicted"/>
<comment type="caution">
    <text evidence="2">The sequence shown here is derived from an EMBL/GenBank/DDBJ whole genome shotgun (WGS) entry which is preliminary data.</text>
</comment>
<dbReference type="EMBL" id="QFNY01000070">
    <property type="protein sequence ID" value="PZP01467.1"/>
    <property type="molecule type" value="Genomic_DNA"/>
</dbReference>
<accession>A0A2W5B7Y1</accession>
<evidence type="ECO:0000313" key="3">
    <source>
        <dbReference type="Proteomes" id="UP000249451"/>
    </source>
</evidence>
<gene>
    <name evidence="2" type="ORF">DI609_04070</name>
</gene>
<dbReference type="InterPro" id="IPR015330">
    <property type="entry name" value="DNA_primase/pol_bifunc_N"/>
</dbReference>
<dbReference type="CDD" id="cd04859">
    <property type="entry name" value="Prim_Pol"/>
    <property type="match status" value="1"/>
</dbReference>
<reference evidence="2 3" key="1">
    <citation type="submission" date="2017-11" db="EMBL/GenBank/DDBJ databases">
        <title>Infants hospitalized years apart are colonized by the same room-sourced microbial strains.</title>
        <authorList>
            <person name="Brooks B."/>
            <person name="Olm M.R."/>
            <person name="Firek B.A."/>
            <person name="Baker R."/>
            <person name="Thomas B.C."/>
            <person name="Morowitz M.J."/>
            <person name="Banfield J.F."/>
        </authorList>
    </citation>
    <scope>NUCLEOTIDE SEQUENCE [LARGE SCALE GENOMIC DNA]</scope>
    <source>
        <strain evidence="2">S2_012_000_R3_87</strain>
    </source>
</reference>
<feature type="domain" description="DNA primase/polymerase bifunctional N-terminal" evidence="1">
    <location>
        <begin position="10"/>
        <end position="162"/>
    </location>
</feature>
<dbReference type="Proteomes" id="UP000249451">
    <property type="component" value="Unassembled WGS sequence"/>
</dbReference>
<dbReference type="SUPFAM" id="SSF56747">
    <property type="entry name" value="Prim-pol domain"/>
    <property type="match status" value="1"/>
</dbReference>
<evidence type="ECO:0000259" key="1">
    <source>
        <dbReference type="SMART" id="SM00943"/>
    </source>
</evidence>
<organism evidence="2 3">
    <name type="scientific">Corynebacterium urealyticum</name>
    <dbReference type="NCBI Taxonomy" id="43771"/>
    <lineage>
        <taxon>Bacteria</taxon>
        <taxon>Bacillati</taxon>
        <taxon>Actinomycetota</taxon>
        <taxon>Actinomycetes</taxon>
        <taxon>Mycobacteriales</taxon>
        <taxon>Corynebacteriaceae</taxon>
        <taxon>Corynebacterium</taxon>
    </lineage>
</organism>
<dbReference type="Pfam" id="PF09250">
    <property type="entry name" value="Prim-Pol"/>
    <property type="match status" value="1"/>
</dbReference>
<sequence>MTTPNTYADAAALAAWGLEVFPLKGKAPRTRHGHKDATTNQSQIEAWWKRWPTANIGARPAENMVVLDIDPRNGGNATWNRLNQGKELPTTLITRTGSGGLHIWFQLPYTAPVAKTAGDGIDLKTHRGYLVMPGSTHPTTGDLYTAQSWHDPNHLPTLPQHLHRHVFRPPAAPRRVIPHALTKTGDLATRLINDVATAPSGARNDALNRAAWIAYKNDLDISEELACAAACTGLPENEILRTIDSARRAAQAEAA</sequence>